<feature type="binding site" evidence="14">
    <location>
        <position position="142"/>
    </location>
    <ligand>
        <name>FMN</name>
        <dbReference type="ChEBI" id="CHEBI:58210"/>
    </ligand>
</feature>
<evidence type="ECO:0000259" key="15">
    <source>
        <dbReference type="Pfam" id="PF01207"/>
    </source>
</evidence>
<dbReference type="PANTHER" id="PTHR45846">
    <property type="entry name" value="TRNA-DIHYDROURIDINE(47) SYNTHASE [NAD(P)(+)]-LIKE"/>
    <property type="match status" value="1"/>
</dbReference>
<comment type="catalytic activity">
    <reaction evidence="10">
        <text>a 5,6-dihydrouridine in tRNA + NADP(+) = a uridine in tRNA + NADPH + H(+)</text>
        <dbReference type="Rhea" id="RHEA:23624"/>
        <dbReference type="Rhea" id="RHEA-COMP:13339"/>
        <dbReference type="Rhea" id="RHEA-COMP:13887"/>
        <dbReference type="ChEBI" id="CHEBI:15378"/>
        <dbReference type="ChEBI" id="CHEBI:57783"/>
        <dbReference type="ChEBI" id="CHEBI:58349"/>
        <dbReference type="ChEBI" id="CHEBI:65315"/>
        <dbReference type="ChEBI" id="CHEBI:74443"/>
    </reaction>
</comment>
<dbReference type="PROSITE" id="PS01136">
    <property type="entry name" value="UPF0034"/>
    <property type="match status" value="1"/>
</dbReference>
<evidence type="ECO:0000256" key="9">
    <source>
        <dbReference type="ARBA" id="ARBA00023002"/>
    </source>
</evidence>
<feature type="binding site" evidence="14">
    <location>
        <position position="73"/>
    </location>
    <ligand>
        <name>FMN</name>
        <dbReference type="ChEBI" id="CHEBI:58210"/>
    </ligand>
</feature>
<evidence type="ECO:0000256" key="2">
    <source>
        <dbReference type="ARBA" id="ARBA00002790"/>
    </source>
</evidence>
<dbReference type="CDD" id="cd02801">
    <property type="entry name" value="DUS_like_FMN"/>
    <property type="match status" value="1"/>
</dbReference>
<comment type="function">
    <text evidence="2 12">Catalyzes the synthesis of 5,6-dihydrouridine (D), a modified base found in the D-loop of most tRNAs, via the reduction of the C5-C6 double bond in target uridines.</text>
</comment>
<evidence type="ECO:0000313" key="17">
    <source>
        <dbReference type="Proteomes" id="UP000050833"/>
    </source>
</evidence>
<feature type="active site" description="Proton donor" evidence="13">
    <location>
        <position position="103"/>
    </location>
</feature>
<keyword evidence="9 12" id="KW-0560">Oxidoreductase</keyword>
<evidence type="ECO:0000256" key="4">
    <source>
        <dbReference type="ARBA" id="ARBA00022630"/>
    </source>
</evidence>
<dbReference type="Gene3D" id="3.20.20.70">
    <property type="entry name" value="Aldolase class I"/>
    <property type="match status" value="1"/>
</dbReference>
<keyword evidence="4 12" id="KW-0285">Flavoprotein</keyword>
<name>A0AAW3JPG7_9FIRM</name>
<dbReference type="Proteomes" id="UP000050833">
    <property type="component" value="Unassembled WGS sequence"/>
</dbReference>
<gene>
    <name evidence="16" type="ORF">APZ18_13900</name>
</gene>
<dbReference type="Gene3D" id="1.10.1200.80">
    <property type="entry name" value="Putative flavin oxidoreducatase, domain 2"/>
    <property type="match status" value="1"/>
</dbReference>
<dbReference type="GO" id="GO:0000049">
    <property type="term" value="F:tRNA binding"/>
    <property type="evidence" value="ECO:0007669"/>
    <property type="project" value="UniProtKB-KW"/>
</dbReference>
<sequence length="322" mass="36539">MSEFYIGNVKIDGNLALGPMAGVTDMPFRMICKEFGADLLYTEMISAKGIYYKNKNTEPLWQIDDTEHPVALQLFGSEPELMADMAEQIEYRNFDILDINMGCPVPKVVNNGEGSALMKNPELAAKIVRAISDRIKKPVTVKFRKGFNDENINAVEFARMMEQSGASAVAVHGRTREEYYSGTADWDIIRKVKEAVKIPVIASGDIFTPEDAVRCKNETGCDGLMIARGARGNPWIFRQIKEFEKSGQYQDKPSFDEVAAMILRHTKMQIEYKGEYLGIREMRKHVGWYTAGYKNSSSIRRQVNEVENYEQLESLINDCRNL</sequence>
<dbReference type="EMBL" id="LLKB01000006">
    <property type="protein sequence ID" value="KQC84390.1"/>
    <property type="molecule type" value="Genomic_DNA"/>
</dbReference>
<dbReference type="AlphaFoldDB" id="A0AAW3JPG7"/>
<evidence type="ECO:0000256" key="8">
    <source>
        <dbReference type="ARBA" id="ARBA00022884"/>
    </source>
</evidence>
<dbReference type="PIRSF" id="PIRSF006621">
    <property type="entry name" value="Dus"/>
    <property type="match status" value="1"/>
</dbReference>
<keyword evidence="3" id="KW-0820">tRNA-binding</keyword>
<reference evidence="16 17" key="1">
    <citation type="submission" date="2015-10" db="EMBL/GenBank/DDBJ databases">
        <title>Butyribacter intestini gen. nov., sp. nov., a butyric acid-producing bacterium of the family Lachnospiraceae isolated from the human faeces.</title>
        <authorList>
            <person name="Zou Y."/>
            <person name="Xue W."/>
            <person name="Luo G."/>
            <person name="Lv M."/>
        </authorList>
    </citation>
    <scope>NUCLEOTIDE SEQUENCE [LARGE SCALE GENOMIC DNA]</scope>
    <source>
        <strain evidence="16 17">TF01-11</strain>
    </source>
</reference>
<dbReference type="Pfam" id="PF01207">
    <property type="entry name" value="Dus"/>
    <property type="match status" value="1"/>
</dbReference>
<feature type="binding site" evidence="14">
    <location>
        <begin position="19"/>
        <end position="21"/>
    </location>
    <ligand>
        <name>FMN</name>
        <dbReference type="ChEBI" id="CHEBI:58210"/>
    </ligand>
</feature>
<keyword evidence="14" id="KW-0547">Nucleotide-binding</keyword>
<evidence type="ECO:0000313" key="16">
    <source>
        <dbReference type="EMBL" id="KQC84390.1"/>
    </source>
</evidence>
<dbReference type="RefSeq" id="WP_055946039.1">
    <property type="nucleotide sequence ID" value="NZ_JAQDCV010000003.1"/>
</dbReference>
<evidence type="ECO:0000256" key="7">
    <source>
        <dbReference type="ARBA" id="ARBA00022857"/>
    </source>
</evidence>
<evidence type="ECO:0000256" key="5">
    <source>
        <dbReference type="ARBA" id="ARBA00022643"/>
    </source>
</evidence>
<dbReference type="NCBIfam" id="TIGR00737">
    <property type="entry name" value="nifR3_yhdG"/>
    <property type="match status" value="1"/>
</dbReference>
<dbReference type="InterPro" id="IPR001269">
    <property type="entry name" value="DUS_fam"/>
</dbReference>
<dbReference type="GO" id="GO:0050660">
    <property type="term" value="F:flavin adenine dinucleotide binding"/>
    <property type="evidence" value="ECO:0007669"/>
    <property type="project" value="InterPro"/>
</dbReference>
<comment type="caution">
    <text evidence="16">The sequence shown here is derived from an EMBL/GenBank/DDBJ whole genome shotgun (WGS) entry which is preliminary data.</text>
</comment>
<evidence type="ECO:0000256" key="14">
    <source>
        <dbReference type="PIRSR" id="PIRSR006621-2"/>
    </source>
</evidence>
<dbReference type="InterPro" id="IPR024036">
    <property type="entry name" value="tRNA-dHydroUridine_Synthase_C"/>
</dbReference>
<dbReference type="GO" id="GO:0017150">
    <property type="term" value="F:tRNA dihydrouridine synthase activity"/>
    <property type="evidence" value="ECO:0007669"/>
    <property type="project" value="InterPro"/>
</dbReference>
<keyword evidence="6 12" id="KW-0819">tRNA processing</keyword>
<comment type="cofactor">
    <cofactor evidence="1 12 14">
        <name>FMN</name>
        <dbReference type="ChEBI" id="CHEBI:58210"/>
    </cofactor>
</comment>
<proteinExistence type="inferred from homology"/>
<feature type="binding site" evidence="14">
    <location>
        <position position="172"/>
    </location>
    <ligand>
        <name>FMN</name>
        <dbReference type="ChEBI" id="CHEBI:58210"/>
    </ligand>
</feature>
<evidence type="ECO:0000256" key="1">
    <source>
        <dbReference type="ARBA" id="ARBA00001917"/>
    </source>
</evidence>
<dbReference type="InterPro" id="IPR013785">
    <property type="entry name" value="Aldolase_TIM"/>
</dbReference>
<protein>
    <recommendedName>
        <fullName evidence="12">tRNA-dihydrouridine synthase</fullName>
        <ecNumber evidence="12">1.3.1.-</ecNumber>
    </recommendedName>
</protein>
<comment type="catalytic activity">
    <reaction evidence="11">
        <text>a 5,6-dihydrouridine in tRNA + NAD(+) = a uridine in tRNA + NADH + H(+)</text>
        <dbReference type="Rhea" id="RHEA:54452"/>
        <dbReference type="Rhea" id="RHEA-COMP:13339"/>
        <dbReference type="Rhea" id="RHEA-COMP:13887"/>
        <dbReference type="ChEBI" id="CHEBI:15378"/>
        <dbReference type="ChEBI" id="CHEBI:57540"/>
        <dbReference type="ChEBI" id="CHEBI:57945"/>
        <dbReference type="ChEBI" id="CHEBI:65315"/>
        <dbReference type="ChEBI" id="CHEBI:74443"/>
    </reaction>
</comment>
<keyword evidence="5 12" id="KW-0288">FMN</keyword>
<evidence type="ECO:0000256" key="6">
    <source>
        <dbReference type="ARBA" id="ARBA00022694"/>
    </source>
</evidence>
<evidence type="ECO:0000256" key="11">
    <source>
        <dbReference type="ARBA" id="ARBA00048802"/>
    </source>
</evidence>
<keyword evidence="17" id="KW-1185">Reference proteome</keyword>
<evidence type="ECO:0000256" key="12">
    <source>
        <dbReference type="PIRNR" id="PIRNR006621"/>
    </source>
</evidence>
<dbReference type="EC" id="1.3.1.-" evidence="12"/>
<dbReference type="PANTHER" id="PTHR45846:SF1">
    <property type="entry name" value="TRNA-DIHYDROURIDINE(47) SYNTHASE [NAD(P)(+)]-LIKE"/>
    <property type="match status" value="1"/>
</dbReference>
<dbReference type="SUPFAM" id="SSF51395">
    <property type="entry name" value="FMN-linked oxidoreductases"/>
    <property type="match status" value="1"/>
</dbReference>
<accession>A0AAW3JPG7</accession>
<evidence type="ECO:0000256" key="3">
    <source>
        <dbReference type="ARBA" id="ARBA00022555"/>
    </source>
</evidence>
<comment type="similarity">
    <text evidence="12">Belongs to the dus family.</text>
</comment>
<dbReference type="InterPro" id="IPR018517">
    <property type="entry name" value="tRNA_hU_synthase_CS"/>
</dbReference>
<organism evidence="16 17">
    <name type="scientific">Butyribacter intestini</name>
    <dbReference type="NCBI Taxonomy" id="1703332"/>
    <lineage>
        <taxon>Bacteria</taxon>
        <taxon>Bacillati</taxon>
        <taxon>Bacillota</taxon>
        <taxon>Clostridia</taxon>
        <taxon>Lachnospirales</taxon>
        <taxon>Lachnospiraceae</taxon>
        <taxon>Butyribacter</taxon>
    </lineage>
</organism>
<keyword evidence="8" id="KW-0694">RNA-binding</keyword>
<keyword evidence="7" id="KW-0521">NADP</keyword>
<evidence type="ECO:0000256" key="10">
    <source>
        <dbReference type="ARBA" id="ARBA00048205"/>
    </source>
</evidence>
<feature type="binding site" evidence="14">
    <location>
        <begin position="227"/>
        <end position="228"/>
    </location>
    <ligand>
        <name>FMN</name>
        <dbReference type="ChEBI" id="CHEBI:58210"/>
    </ligand>
</feature>
<dbReference type="InterPro" id="IPR035587">
    <property type="entry name" value="DUS-like_FMN-bd"/>
</dbReference>
<evidence type="ECO:0000256" key="13">
    <source>
        <dbReference type="PIRSR" id="PIRSR006621-1"/>
    </source>
</evidence>
<dbReference type="InterPro" id="IPR004652">
    <property type="entry name" value="DusB-like"/>
</dbReference>
<feature type="domain" description="DUS-like FMN-binding" evidence="15">
    <location>
        <begin position="17"/>
        <end position="312"/>
    </location>
</feature>